<evidence type="ECO:0000259" key="1">
    <source>
        <dbReference type="Pfam" id="PF13358"/>
    </source>
</evidence>
<comment type="caution">
    <text evidence="2">The sequence shown here is derived from an EMBL/GenBank/DDBJ whole genome shotgun (WGS) entry which is preliminary data.</text>
</comment>
<feature type="domain" description="Tc1-like transposase DDE" evidence="1">
    <location>
        <begin position="3"/>
        <end position="115"/>
    </location>
</feature>
<evidence type="ECO:0000313" key="2">
    <source>
        <dbReference type="EMBL" id="OLP05347.1"/>
    </source>
</evidence>
<evidence type="ECO:0000313" key="3">
    <source>
        <dbReference type="Proteomes" id="UP000185911"/>
    </source>
</evidence>
<proteinExistence type="predicted"/>
<dbReference type="PANTHER" id="PTHR46564:SF1">
    <property type="entry name" value="TRANSPOSASE"/>
    <property type="match status" value="1"/>
</dbReference>
<dbReference type="EMBL" id="MSYM01000017">
    <property type="protein sequence ID" value="OLP05347.1"/>
    <property type="molecule type" value="Genomic_DNA"/>
</dbReference>
<dbReference type="Proteomes" id="UP000185911">
    <property type="component" value="Unassembled WGS sequence"/>
</dbReference>
<name>A0A1Q8YBG8_9BURK</name>
<dbReference type="InterPro" id="IPR012337">
    <property type="entry name" value="RNaseH-like_sf"/>
</dbReference>
<dbReference type="Pfam" id="PF13358">
    <property type="entry name" value="DDE_3"/>
    <property type="match status" value="1"/>
</dbReference>
<gene>
    <name evidence="2" type="ORF">BLL52_3472</name>
</gene>
<dbReference type="PANTHER" id="PTHR46564">
    <property type="entry name" value="TRANSPOSASE"/>
    <property type="match status" value="1"/>
</dbReference>
<dbReference type="SUPFAM" id="SSF53098">
    <property type="entry name" value="Ribonuclease H-like"/>
    <property type="match status" value="1"/>
</dbReference>
<sequence>MIEAKRGKRLNVLAAMLSTGELFSAKIWQSTTAEIFAGFIGLLKEHVGKKITIIIDNASVHKAKATKPIMALLEKQGVTLYFLPPYSPELNRIEKLWHLMKYTWMSAKCRDSETLEADVGDILDNFGSKYKFNF</sequence>
<dbReference type="AlphaFoldDB" id="A0A1Q8YBG8"/>
<organism evidence="2 3">
    <name type="scientific">Rhodoferax antarcticus ANT.BR</name>
    <dbReference type="NCBI Taxonomy" id="1111071"/>
    <lineage>
        <taxon>Bacteria</taxon>
        <taxon>Pseudomonadati</taxon>
        <taxon>Pseudomonadota</taxon>
        <taxon>Betaproteobacteria</taxon>
        <taxon>Burkholderiales</taxon>
        <taxon>Comamonadaceae</taxon>
        <taxon>Rhodoferax</taxon>
    </lineage>
</organism>
<reference evidence="2 3" key="1">
    <citation type="submission" date="2017-01" db="EMBL/GenBank/DDBJ databases">
        <title>Genome sequence of Rhodoferax antarcticus ANT.BR, a psychrophilic purple nonsulfur bacterium from an Antarctic microbial mat.</title>
        <authorList>
            <person name="Baker J."/>
            <person name="Riester C."/>
            <person name="Skinner B."/>
            <person name="Newell A."/>
            <person name="Swingley W."/>
            <person name="Madigan M."/>
            <person name="Jung D."/>
            <person name="Asao M."/>
            <person name="Chen M."/>
            <person name="Loughlin P."/>
            <person name="Pan H."/>
            <person name="Lin S."/>
            <person name="Li N."/>
            <person name="Shaw J."/>
            <person name="Prado M."/>
            <person name="Sherman C."/>
            <person name="Li X."/>
            <person name="Tang J."/>
            <person name="Blankenship R."/>
            <person name="Zhao T."/>
            <person name="Touchman J."/>
            <person name="Sattley M."/>
        </authorList>
    </citation>
    <scope>NUCLEOTIDE SEQUENCE [LARGE SCALE GENOMIC DNA]</scope>
    <source>
        <strain evidence="2 3">ANT.BR</strain>
    </source>
</reference>
<protein>
    <submittedName>
        <fullName evidence="2">Putative transposase</fullName>
    </submittedName>
</protein>
<dbReference type="GO" id="GO:0003676">
    <property type="term" value="F:nucleic acid binding"/>
    <property type="evidence" value="ECO:0007669"/>
    <property type="project" value="InterPro"/>
</dbReference>
<dbReference type="InterPro" id="IPR038717">
    <property type="entry name" value="Tc1-like_DDE_dom"/>
</dbReference>
<dbReference type="Gene3D" id="3.30.420.10">
    <property type="entry name" value="Ribonuclease H-like superfamily/Ribonuclease H"/>
    <property type="match status" value="1"/>
</dbReference>
<keyword evidence="3" id="KW-1185">Reference proteome</keyword>
<accession>A0A1Q8YBG8</accession>
<dbReference type="STRING" id="81479.RA876_11260"/>
<dbReference type="InterPro" id="IPR036397">
    <property type="entry name" value="RNaseH_sf"/>
</dbReference>